<organism evidence="1 2">
    <name type="scientific">Xanthomonas citri pv. citri</name>
    <dbReference type="NCBI Taxonomy" id="611301"/>
    <lineage>
        <taxon>Bacteria</taxon>
        <taxon>Pseudomonadati</taxon>
        <taxon>Pseudomonadota</taxon>
        <taxon>Gammaproteobacteria</taxon>
        <taxon>Lysobacterales</taxon>
        <taxon>Lysobacteraceae</taxon>
        <taxon>Xanthomonas</taxon>
    </lineage>
</organism>
<name>A0A8I0L9R7_XANCI</name>
<evidence type="ECO:0000313" key="2">
    <source>
        <dbReference type="Proteomes" id="UP000653002"/>
    </source>
</evidence>
<protein>
    <submittedName>
        <fullName evidence="1">Metallo-beta-lactamase superfamily protein</fullName>
    </submittedName>
</protein>
<dbReference type="Proteomes" id="UP000653002">
    <property type="component" value="Unassembled WGS sequence"/>
</dbReference>
<proteinExistence type="predicted"/>
<accession>A0A8I0L9R7</accession>
<dbReference type="EMBL" id="JAABFR010001602">
    <property type="protein sequence ID" value="MBD4338532.1"/>
    <property type="molecule type" value="Genomic_DNA"/>
</dbReference>
<comment type="caution">
    <text evidence="1">The sequence shown here is derived from an EMBL/GenBank/DDBJ whole genome shotgun (WGS) entry which is preliminary data.</text>
</comment>
<feature type="non-terminal residue" evidence="1">
    <location>
        <position position="21"/>
    </location>
</feature>
<evidence type="ECO:0000313" key="1">
    <source>
        <dbReference type="EMBL" id="MBD4338532.1"/>
    </source>
</evidence>
<reference evidence="1" key="1">
    <citation type="submission" date="2020-01" db="EMBL/GenBank/DDBJ databases">
        <authorList>
            <person name="Richard D."/>
        </authorList>
    </citation>
    <scope>NUCLEOTIDE SEQUENCE</scope>
    <source>
        <strain evidence="1">JP541</strain>
    </source>
</reference>
<dbReference type="AlphaFoldDB" id="A0A8I0L9R7"/>
<gene>
    <name evidence="1" type="ORF">GUH15_21245</name>
</gene>
<sequence length="21" mass="2222">MKIGDISIHYLNGGNTKMDGG</sequence>